<evidence type="ECO:0000256" key="4">
    <source>
        <dbReference type="SAM" id="MobiDB-lite"/>
    </source>
</evidence>
<proteinExistence type="inferred from homology"/>
<dbReference type="AlphaFoldDB" id="A0A5B9WCE0"/>
<dbReference type="Gene3D" id="2.60.120.330">
    <property type="entry name" value="B-lactam Antibiotic, Isopenicillin N Synthase, Chain"/>
    <property type="match status" value="1"/>
</dbReference>
<protein>
    <submittedName>
        <fullName evidence="6">Aspartyl/Asparaginyl beta-hydroxylase</fullName>
    </submittedName>
</protein>
<dbReference type="InterPro" id="IPR007803">
    <property type="entry name" value="Asp/Arg/Pro-Hydrxlase"/>
</dbReference>
<dbReference type="Pfam" id="PF05118">
    <property type="entry name" value="Asp_Arg_Hydrox"/>
    <property type="match status" value="1"/>
</dbReference>
<feature type="compositionally biased region" description="Basic and acidic residues" evidence="4">
    <location>
        <begin position="248"/>
        <end position="269"/>
    </location>
</feature>
<dbReference type="PANTHER" id="PTHR46332:SF5">
    <property type="entry name" value="ASPARTATE BETA-HYDROXYLASE DOMAIN CONTAINING 2"/>
    <property type="match status" value="1"/>
</dbReference>
<sequence>MLLDHFDYEKLLVPLNLFYDLHTGGPRRPIFHDVAATRPELLELDRNFSAIREEVLNVLPERASIPRYHELDAMQTYISGTVDKDRDWKVFPLNLMGVKPKGFADRCPRTVAILDTIPGLFEAFFSILEGGKSIPAHEGPYRGYLRYHLGLVVPEENPPSIRLKDQVYTWKEGESILFDDSWDHEVYNSCTQDRVILIVDIRRPMPQPFDAVNRAAQAIMKPIYGGQIARKLATMTPPATDGDAPAMAEEKQTDDKEKASEELAKKLPDQADPVQEWGQREATGKAPATAGHSAHGDKKPDAPE</sequence>
<feature type="domain" description="Aspartyl/asparaginy/proline hydroxylase" evidence="5">
    <location>
        <begin position="46"/>
        <end position="204"/>
    </location>
</feature>
<feature type="region of interest" description="Disordered" evidence="4">
    <location>
        <begin position="235"/>
        <end position="304"/>
    </location>
</feature>
<dbReference type="GO" id="GO:0051213">
    <property type="term" value="F:dioxygenase activity"/>
    <property type="evidence" value="ECO:0007669"/>
    <property type="project" value="UniProtKB-KW"/>
</dbReference>
<keyword evidence="7" id="KW-1185">Reference proteome</keyword>
<dbReference type="RefSeq" id="WP_148597435.1">
    <property type="nucleotide sequence ID" value="NZ_CP042997.1"/>
</dbReference>
<dbReference type="Proteomes" id="UP000324233">
    <property type="component" value="Chromosome"/>
</dbReference>
<feature type="compositionally biased region" description="Basic and acidic residues" evidence="4">
    <location>
        <begin position="294"/>
        <end position="304"/>
    </location>
</feature>
<organism evidence="6 7">
    <name type="scientific">Aquisphaera giovannonii</name>
    <dbReference type="NCBI Taxonomy" id="406548"/>
    <lineage>
        <taxon>Bacteria</taxon>
        <taxon>Pseudomonadati</taxon>
        <taxon>Planctomycetota</taxon>
        <taxon>Planctomycetia</taxon>
        <taxon>Isosphaerales</taxon>
        <taxon>Isosphaeraceae</taxon>
        <taxon>Aquisphaera</taxon>
    </lineage>
</organism>
<evidence type="ECO:0000256" key="1">
    <source>
        <dbReference type="ARBA" id="ARBA00007730"/>
    </source>
</evidence>
<dbReference type="PANTHER" id="PTHR46332">
    <property type="entry name" value="ASPARTATE BETA-HYDROXYLASE DOMAIN-CONTAINING PROTEIN 2"/>
    <property type="match status" value="1"/>
</dbReference>
<dbReference type="InterPro" id="IPR051821">
    <property type="entry name" value="Asp/Asn_beta-hydroxylase"/>
</dbReference>
<evidence type="ECO:0000313" key="7">
    <source>
        <dbReference type="Proteomes" id="UP000324233"/>
    </source>
</evidence>
<evidence type="ECO:0000256" key="3">
    <source>
        <dbReference type="ARBA" id="ARBA00023002"/>
    </source>
</evidence>
<dbReference type="SUPFAM" id="SSF51197">
    <property type="entry name" value="Clavaminate synthase-like"/>
    <property type="match status" value="1"/>
</dbReference>
<keyword evidence="3" id="KW-0560">Oxidoreductase</keyword>
<evidence type="ECO:0000256" key="2">
    <source>
        <dbReference type="ARBA" id="ARBA00022964"/>
    </source>
</evidence>
<gene>
    <name evidence="6" type="ORF">OJF2_65300</name>
</gene>
<dbReference type="KEGG" id="agv:OJF2_65300"/>
<name>A0A5B9WCE0_9BACT</name>
<dbReference type="InterPro" id="IPR027443">
    <property type="entry name" value="IPNS-like_sf"/>
</dbReference>
<dbReference type="GO" id="GO:0016020">
    <property type="term" value="C:membrane"/>
    <property type="evidence" value="ECO:0007669"/>
    <property type="project" value="TreeGrafter"/>
</dbReference>
<evidence type="ECO:0000259" key="5">
    <source>
        <dbReference type="Pfam" id="PF05118"/>
    </source>
</evidence>
<dbReference type="EMBL" id="CP042997">
    <property type="protein sequence ID" value="QEH37934.1"/>
    <property type="molecule type" value="Genomic_DNA"/>
</dbReference>
<reference evidence="6 7" key="1">
    <citation type="submission" date="2019-08" db="EMBL/GenBank/DDBJ databases">
        <title>Deep-cultivation of Planctomycetes and their phenomic and genomic characterization uncovers novel biology.</title>
        <authorList>
            <person name="Wiegand S."/>
            <person name="Jogler M."/>
            <person name="Boedeker C."/>
            <person name="Pinto D."/>
            <person name="Vollmers J."/>
            <person name="Rivas-Marin E."/>
            <person name="Kohn T."/>
            <person name="Peeters S.H."/>
            <person name="Heuer A."/>
            <person name="Rast P."/>
            <person name="Oberbeckmann S."/>
            <person name="Bunk B."/>
            <person name="Jeske O."/>
            <person name="Meyerdierks A."/>
            <person name="Storesund J.E."/>
            <person name="Kallscheuer N."/>
            <person name="Luecker S."/>
            <person name="Lage O.M."/>
            <person name="Pohl T."/>
            <person name="Merkel B.J."/>
            <person name="Hornburger P."/>
            <person name="Mueller R.-W."/>
            <person name="Bruemmer F."/>
            <person name="Labrenz M."/>
            <person name="Spormann A.M."/>
            <person name="Op den Camp H."/>
            <person name="Overmann J."/>
            <person name="Amann R."/>
            <person name="Jetten M.S.M."/>
            <person name="Mascher T."/>
            <person name="Medema M.H."/>
            <person name="Devos D.P."/>
            <person name="Kaster A.-K."/>
            <person name="Ovreas L."/>
            <person name="Rohde M."/>
            <person name="Galperin M.Y."/>
            <person name="Jogler C."/>
        </authorList>
    </citation>
    <scope>NUCLEOTIDE SEQUENCE [LARGE SCALE GENOMIC DNA]</scope>
    <source>
        <strain evidence="6 7">OJF2</strain>
    </source>
</reference>
<evidence type="ECO:0000313" key="6">
    <source>
        <dbReference type="EMBL" id="QEH37934.1"/>
    </source>
</evidence>
<accession>A0A5B9WCE0</accession>
<keyword evidence="2" id="KW-0223">Dioxygenase</keyword>
<comment type="similarity">
    <text evidence="1">Belongs to the aspartyl/asparaginyl beta-hydroxylase family.</text>
</comment>
<dbReference type="OrthoDB" id="21665at2"/>